<proteinExistence type="inferred from homology"/>
<dbReference type="SUPFAM" id="SSF48113">
    <property type="entry name" value="Heme-dependent peroxidases"/>
    <property type="match status" value="2"/>
</dbReference>
<keyword evidence="1 10" id="KW-0575">Peroxidase</keyword>
<evidence type="ECO:0000256" key="1">
    <source>
        <dbReference type="ARBA" id="ARBA00022559"/>
    </source>
</evidence>
<comment type="subunit">
    <text evidence="10">Homodimer or homotetramer.</text>
</comment>
<evidence type="ECO:0000256" key="5">
    <source>
        <dbReference type="ARBA" id="ARBA00023004"/>
    </source>
</evidence>
<protein>
    <recommendedName>
        <fullName evidence="10 11">Catalase-peroxidase</fullName>
        <shortName evidence="10">CP</shortName>
        <ecNumber evidence="10 11">1.11.1.21</ecNumber>
    </recommendedName>
    <alternativeName>
        <fullName evidence="10">Peroxidase/catalase</fullName>
    </alternativeName>
</protein>
<dbReference type="GO" id="GO:0042744">
    <property type="term" value="P:hydrogen peroxide catabolic process"/>
    <property type="evidence" value="ECO:0007669"/>
    <property type="project" value="UniProtKB-KW"/>
</dbReference>
<comment type="catalytic activity">
    <reaction evidence="7 10 11">
        <text>2 H2O2 = O2 + 2 H2O</text>
        <dbReference type="Rhea" id="RHEA:20309"/>
        <dbReference type="ChEBI" id="CHEBI:15377"/>
        <dbReference type="ChEBI" id="CHEBI:15379"/>
        <dbReference type="ChEBI" id="CHEBI:16240"/>
        <dbReference type="EC" id="1.11.1.21"/>
    </reaction>
</comment>
<comment type="function">
    <text evidence="10">Bifunctional enzyme with both catalase and broad-spectrum peroxidase activity.</text>
</comment>
<evidence type="ECO:0000256" key="8">
    <source>
        <dbReference type="ARBA" id="ARBA00051651"/>
    </source>
</evidence>
<dbReference type="Gene3D" id="1.10.520.10">
    <property type="match status" value="2"/>
</dbReference>
<keyword evidence="2 10" id="KW-0349">Heme</keyword>
<comment type="caution">
    <text evidence="10">Lacks conserved residue(s) required for the propagation of feature annotation.</text>
</comment>
<dbReference type="GO" id="GO:0070301">
    <property type="term" value="P:cellular response to hydrogen peroxide"/>
    <property type="evidence" value="ECO:0007669"/>
    <property type="project" value="TreeGrafter"/>
</dbReference>
<evidence type="ECO:0000256" key="9">
    <source>
        <dbReference type="ARBA" id="ARBA00060838"/>
    </source>
</evidence>
<comment type="caution">
    <text evidence="13">The sequence shown here is derived from an EMBL/GenBank/DDBJ whole genome shotgun (WGS) entry which is preliminary data.</text>
</comment>
<keyword evidence="3 10" id="KW-0479">Metal-binding</keyword>
<keyword evidence="5 10" id="KW-0408">Iron</keyword>
<feature type="signal peptide" evidence="10 11">
    <location>
        <begin position="1"/>
        <end position="26"/>
    </location>
</feature>
<evidence type="ECO:0000256" key="2">
    <source>
        <dbReference type="ARBA" id="ARBA00022617"/>
    </source>
</evidence>
<dbReference type="PANTHER" id="PTHR30555">
    <property type="entry name" value="HYDROPEROXIDASE I, BIFUNCTIONAL CATALASE-PEROXIDASE"/>
    <property type="match status" value="1"/>
</dbReference>
<dbReference type="InterPro" id="IPR019794">
    <property type="entry name" value="Peroxidases_AS"/>
</dbReference>
<dbReference type="EC" id="1.11.1.21" evidence="10 11"/>
<dbReference type="NCBIfam" id="TIGR00198">
    <property type="entry name" value="cat_per_HPI"/>
    <property type="match status" value="1"/>
</dbReference>
<dbReference type="HAMAP" id="MF_01961">
    <property type="entry name" value="Catal_peroxid"/>
    <property type="match status" value="1"/>
</dbReference>
<feature type="cross-link" description="Tryptophyl-tyrosyl-methioninium (Tyr-Met) (with Trp-106)" evidence="10">
    <location>
        <begin position="228"/>
        <end position="254"/>
    </location>
</feature>
<dbReference type="PRINTS" id="PR00460">
    <property type="entry name" value="BPEROXIDASE"/>
</dbReference>
<evidence type="ECO:0000313" key="14">
    <source>
        <dbReference type="Proteomes" id="UP000256478"/>
    </source>
</evidence>
<dbReference type="InterPro" id="IPR000763">
    <property type="entry name" value="Catalase_peroxidase"/>
</dbReference>
<gene>
    <name evidence="10 13" type="primary">katG</name>
    <name evidence="13" type="ORF">DXX93_20070</name>
</gene>
<feature type="active site" description="Proton acceptor" evidence="10">
    <location>
        <position position="107"/>
    </location>
</feature>
<dbReference type="Proteomes" id="UP000256478">
    <property type="component" value="Unassembled WGS sequence"/>
</dbReference>
<comment type="cofactor">
    <cofactor evidence="10">
        <name>heme b</name>
        <dbReference type="ChEBI" id="CHEBI:60344"/>
    </cofactor>
    <text evidence="10">Binds 1 heme b (iron(II)-protoporphyrin IX) group per dimer.</text>
</comment>
<dbReference type="AlphaFoldDB" id="A0A3E0TXE0"/>
<dbReference type="InterPro" id="IPR010255">
    <property type="entry name" value="Haem_peroxidase_sf"/>
</dbReference>
<evidence type="ECO:0000256" key="11">
    <source>
        <dbReference type="RuleBase" id="RU003451"/>
    </source>
</evidence>
<evidence type="ECO:0000313" key="13">
    <source>
        <dbReference type="EMBL" id="REL28635.1"/>
    </source>
</evidence>
<dbReference type="CDD" id="cd00649">
    <property type="entry name" value="catalase_peroxidase_1"/>
    <property type="match status" value="1"/>
</dbReference>
<sequence precursor="true">MKFNKILSAALAAGLMFGTASMSVSASVGEAKSNQFWWPEQLNLAPLRQHSPDSNPYGADFNYAKAFAKLDLATVKKDIETTLTDSQDWWPADWGHYGPLMIRMAWHSAGVYRVADGRGGAAGGQHRLAPLNSWPDNANLDKARRLLWPVKQKYGASLSWADLMVLAGNVALESMGFKTFGFAGGRSDDWEPDLVYWGPEKAMLKDKRRDKFGKLKGPMAAVEMGLIYVNPEGPHGNPDPLLAANDIRMSFGRMAMNDEEIVALIAGGHTLGKAHGAKKPSDCIGKEPAAAPIEQQGLGWKNSCGTGKGADATTSGLEGAWTVTPTRWSTNYLDNLMNFNWVLTKSPAGAKQWIPDNPAAANLVPDAHIKGKRNAPIMFTTDIALKEDPEFLKVVERFRADPKEFDLAFAKAWFKLTHRDMGPRARYVGDEVPAEVLLWQDPLPEAKGKQISKKDADKLKKQILKAGLTTSELVRTAWASAASHRVTDMRGGANGARVRLEPQASWAVNNPKELSTALAKLEDVQKAWNKKSRRDVSLADVIVLAGAAGIEQAAKDAGMKVVVPFAAGRVDASQAQTEVPSFAHLEPTADAFRNYFTDASYFGPTEMMVDKANMLGLTVPEMTVLLGGLRSININYDGSAHGVFTDKPGTLNNDFFTNLLDMRYTWSKTNQAGIYQGKERNSGKAMWTATPVDLIFGSNSELRAIAEVYASADAKQKFYDDFIAAWVKVMQLDRFDLKN</sequence>
<dbReference type="InterPro" id="IPR002016">
    <property type="entry name" value="Haem_peroxidase"/>
</dbReference>
<dbReference type="RefSeq" id="WP_116009666.1">
    <property type="nucleotide sequence ID" value="NZ_QUOU01000001.1"/>
</dbReference>
<name>A0A3E0TXE0_9GAMM</name>
<comment type="similarity">
    <text evidence="9 10 11">Belongs to the peroxidase family. Peroxidase/catalase subfamily.</text>
</comment>
<dbReference type="GO" id="GO:0020037">
    <property type="term" value="F:heme binding"/>
    <property type="evidence" value="ECO:0007669"/>
    <property type="project" value="InterPro"/>
</dbReference>
<dbReference type="Gene3D" id="1.10.420.10">
    <property type="entry name" value="Peroxidase, domain 2"/>
    <property type="match status" value="2"/>
</dbReference>
<dbReference type="PRINTS" id="PR00458">
    <property type="entry name" value="PEROXIDASE"/>
</dbReference>
<dbReference type="FunFam" id="1.10.520.10:FF:000002">
    <property type="entry name" value="Catalase-peroxidase"/>
    <property type="match status" value="1"/>
</dbReference>
<evidence type="ECO:0000256" key="10">
    <source>
        <dbReference type="HAMAP-Rule" id="MF_01961"/>
    </source>
</evidence>
<dbReference type="FunFam" id="1.10.420.10:FF:000004">
    <property type="entry name" value="Catalase-peroxidase"/>
    <property type="match status" value="1"/>
</dbReference>
<keyword evidence="10 11" id="KW-0732">Signal</keyword>
<feature type="domain" description="Plant heme peroxidase family profile" evidence="12">
    <location>
        <begin position="140"/>
        <end position="436"/>
    </location>
</feature>
<keyword evidence="6 10" id="KW-0376">Hydrogen peroxide</keyword>
<keyword evidence="4 10" id="KW-0560">Oxidoreductase</keyword>
<comment type="catalytic activity">
    <reaction evidence="8 10 11">
        <text>H2O2 + AH2 = A + 2 H2O</text>
        <dbReference type="Rhea" id="RHEA:30275"/>
        <dbReference type="ChEBI" id="CHEBI:13193"/>
        <dbReference type="ChEBI" id="CHEBI:15377"/>
        <dbReference type="ChEBI" id="CHEBI:16240"/>
        <dbReference type="ChEBI" id="CHEBI:17499"/>
        <dbReference type="EC" id="1.11.1.21"/>
    </reaction>
</comment>
<dbReference type="PROSITE" id="PS00436">
    <property type="entry name" value="PEROXIDASE_2"/>
    <property type="match status" value="1"/>
</dbReference>
<reference evidence="13 14" key="1">
    <citation type="submission" date="2018-08" db="EMBL/GenBank/DDBJ databases">
        <title>Thalassotalea euphylliae genome.</title>
        <authorList>
            <person name="Summers S."/>
            <person name="Rice S.A."/>
            <person name="Freckelton M.L."/>
            <person name="Nedved B.T."/>
            <person name="Hadfield M.G."/>
        </authorList>
    </citation>
    <scope>NUCLEOTIDE SEQUENCE [LARGE SCALE GENOMIC DNA]</scope>
    <source>
        <strain evidence="13 14">H1</strain>
    </source>
</reference>
<dbReference type="GO" id="GO:0005829">
    <property type="term" value="C:cytosol"/>
    <property type="evidence" value="ECO:0007669"/>
    <property type="project" value="TreeGrafter"/>
</dbReference>
<dbReference type="Pfam" id="PF00141">
    <property type="entry name" value="peroxidase"/>
    <property type="match status" value="2"/>
</dbReference>
<evidence type="ECO:0000256" key="7">
    <source>
        <dbReference type="ARBA" id="ARBA00049145"/>
    </source>
</evidence>
<organism evidence="13 14">
    <name type="scientific">Thalassotalea euphylliae</name>
    <dbReference type="NCBI Taxonomy" id="1655234"/>
    <lineage>
        <taxon>Bacteria</taxon>
        <taxon>Pseudomonadati</taxon>
        <taxon>Pseudomonadota</taxon>
        <taxon>Gammaproteobacteria</taxon>
        <taxon>Alteromonadales</taxon>
        <taxon>Colwelliaceae</taxon>
        <taxon>Thalassotalea</taxon>
    </lineage>
</organism>
<dbReference type="GO" id="GO:0046872">
    <property type="term" value="F:metal ion binding"/>
    <property type="evidence" value="ECO:0007669"/>
    <property type="project" value="UniProtKB-KW"/>
</dbReference>
<feature type="chain" id="PRO_5017494832" description="Catalase-peroxidase" evidence="10 11">
    <location>
        <begin position="27"/>
        <end position="739"/>
    </location>
</feature>
<evidence type="ECO:0000256" key="6">
    <source>
        <dbReference type="ARBA" id="ARBA00023324"/>
    </source>
</evidence>
<evidence type="ECO:0000259" key="12">
    <source>
        <dbReference type="PROSITE" id="PS50873"/>
    </source>
</evidence>
<dbReference type="CDD" id="cd08200">
    <property type="entry name" value="catalase_peroxidase_2"/>
    <property type="match status" value="1"/>
</dbReference>
<dbReference type="GO" id="GO:0004096">
    <property type="term" value="F:catalase activity"/>
    <property type="evidence" value="ECO:0007669"/>
    <property type="project" value="UniProtKB-UniRule"/>
</dbReference>
<feature type="binding site" description="axial binding residue" evidence="10">
    <location>
        <position position="269"/>
    </location>
    <ligand>
        <name>heme b</name>
        <dbReference type="ChEBI" id="CHEBI:60344"/>
    </ligand>
    <ligandPart>
        <name>Fe</name>
        <dbReference type="ChEBI" id="CHEBI:18248"/>
    </ligandPart>
</feature>
<comment type="PTM">
    <text evidence="10">Formation of the three residue Trp-Tyr-Met cross-link is important for the catalase, but not the peroxidase activity of the enzyme.</text>
</comment>
<dbReference type="OrthoDB" id="9759743at2"/>
<dbReference type="NCBIfam" id="NF011635">
    <property type="entry name" value="PRK15061.1"/>
    <property type="match status" value="1"/>
</dbReference>
<accession>A0A3E0TXE0</accession>
<evidence type="ECO:0000256" key="4">
    <source>
        <dbReference type="ARBA" id="ARBA00023002"/>
    </source>
</evidence>
<evidence type="ECO:0000256" key="3">
    <source>
        <dbReference type="ARBA" id="ARBA00022723"/>
    </source>
</evidence>
<feature type="site" description="Transition state stabilizer" evidence="10">
    <location>
        <position position="103"/>
    </location>
</feature>
<dbReference type="PANTHER" id="PTHR30555:SF0">
    <property type="entry name" value="CATALASE-PEROXIDASE"/>
    <property type="match status" value="1"/>
</dbReference>
<dbReference type="PROSITE" id="PS50873">
    <property type="entry name" value="PEROXIDASE_4"/>
    <property type="match status" value="1"/>
</dbReference>
<dbReference type="EMBL" id="QUOU01000001">
    <property type="protein sequence ID" value="REL28635.1"/>
    <property type="molecule type" value="Genomic_DNA"/>
</dbReference>